<evidence type="ECO:0000313" key="2">
    <source>
        <dbReference type="Proteomes" id="UP001627154"/>
    </source>
</evidence>
<accession>A0ABD2WED1</accession>
<reference evidence="1 2" key="1">
    <citation type="journal article" date="2024" name="bioRxiv">
        <title>A reference genome for Trichogramma kaykai: A tiny desert-dwelling parasitoid wasp with competing sex-ratio distorters.</title>
        <authorList>
            <person name="Culotta J."/>
            <person name="Lindsey A.R."/>
        </authorList>
    </citation>
    <scope>NUCLEOTIDE SEQUENCE [LARGE SCALE GENOMIC DNA]</scope>
    <source>
        <strain evidence="1 2">KSX58</strain>
    </source>
</reference>
<comment type="caution">
    <text evidence="1">The sequence shown here is derived from an EMBL/GenBank/DDBJ whole genome shotgun (WGS) entry which is preliminary data.</text>
</comment>
<protein>
    <recommendedName>
        <fullName evidence="3">Peptidase aspartic putative domain-containing protein</fullName>
    </recommendedName>
</protein>
<sequence>MSIIGLGAAVSSKAGTELCLQVRSPKKPEFALQTLVLILSELTDFLPSNRVKFESWPHIQGLELADPRFGVPARVDFVFGGDVFPELILNGVVKGTAGIPVAQKTVFGWILTGPTLPDTPDGGGAVRAFHASIEPSISSLVSKLWELDNVPNRPHLSEDERRCEELFVQPHRRDSSGRFVVRLPFARRTDLRGSRFAAQSCLLRMERRF</sequence>
<name>A0ABD2WED1_9HYME</name>
<evidence type="ECO:0000313" key="1">
    <source>
        <dbReference type="EMBL" id="KAL3391074.1"/>
    </source>
</evidence>
<keyword evidence="2" id="KW-1185">Reference proteome</keyword>
<dbReference type="EMBL" id="JBJJXI010000112">
    <property type="protein sequence ID" value="KAL3391074.1"/>
    <property type="molecule type" value="Genomic_DNA"/>
</dbReference>
<organism evidence="1 2">
    <name type="scientific">Trichogramma kaykai</name>
    <dbReference type="NCBI Taxonomy" id="54128"/>
    <lineage>
        <taxon>Eukaryota</taxon>
        <taxon>Metazoa</taxon>
        <taxon>Ecdysozoa</taxon>
        <taxon>Arthropoda</taxon>
        <taxon>Hexapoda</taxon>
        <taxon>Insecta</taxon>
        <taxon>Pterygota</taxon>
        <taxon>Neoptera</taxon>
        <taxon>Endopterygota</taxon>
        <taxon>Hymenoptera</taxon>
        <taxon>Apocrita</taxon>
        <taxon>Proctotrupomorpha</taxon>
        <taxon>Chalcidoidea</taxon>
        <taxon>Trichogrammatidae</taxon>
        <taxon>Trichogramma</taxon>
    </lineage>
</organism>
<dbReference type="AlphaFoldDB" id="A0ABD2WED1"/>
<proteinExistence type="predicted"/>
<gene>
    <name evidence="1" type="ORF">TKK_014140</name>
</gene>
<evidence type="ECO:0008006" key="3">
    <source>
        <dbReference type="Google" id="ProtNLM"/>
    </source>
</evidence>
<dbReference type="Proteomes" id="UP001627154">
    <property type="component" value="Unassembled WGS sequence"/>
</dbReference>